<gene>
    <name evidence="2" type="ORF">SAMN05661093_11048</name>
</gene>
<accession>A0A1W2FZX6</accession>
<evidence type="ECO:0000313" key="2">
    <source>
        <dbReference type="EMBL" id="SMD27441.1"/>
    </source>
</evidence>
<evidence type="ECO:0000313" key="3">
    <source>
        <dbReference type="Proteomes" id="UP000192674"/>
    </source>
</evidence>
<sequence length="83" mass="9430">MSSPDNDAIDAAGWNSQDESDLLAVLGPRLVGIPVNQIPHVRKTLGDRTFSEWQHDVDSEREAQRRRRQFRLITNPADHRQAA</sequence>
<dbReference type="Proteomes" id="UP000192674">
    <property type="component" value="Unassembled WGS sequence"/>
</dbReference>
<evidence type="ECO:0000256" key="1">
    <source>
        <dbReference type="SAM" id="MobiDB-lite"/>
    </source>
</evidence>
<feature type="region of interest" description="Disordered" evidence="1">
    <location>
        <begin position="56"/>
        <end position="83"/>
    </location>
</feature>
<reference evidence="2 3" key="1">
    <citation type="submission" date="2017-04" db="EMBL/GenBank/DDBJ databases">
        <authorList>
            <person name="Afonso C.L."/>
            <person name="Miller P.J."/>
            <person name="Scott M.A."/>
            <person name="Spackman E."/>
            <person name="Goraichik I."/>
            <person name="Dimitrov K.M."/>
            <person name="Suarez D.L."/>
            <person name="Swayne D.E."/>
        </authorList>
    </citation>
    <scope>NUCLEOTIDE SEQUENCE [LARGE SCALE GENOMIC DNA]</scope>
    <source>
        <strain evidence="2 3">DSM 43828</strain>
    </source>
</reference>
<keyword evidence="3" id="KW-1185">Reference proteome</keyword>
<dbReference type="AlphaFoldDB" id="A0A1W2FZX6"/>
<protein>
    <submittedName>
        <fullName evidence="2">Uncharacterized protein</fullName>
    </submittedName>
</protein>
<organism evidence="2 3">
    <name type="scientific">Kibdelosporangium aridum</name>
    <dbReference type="NCBI Taxonomy" id="2030"/>
    <lineage>
        <taxon>Bacteria</taxon>
        <taxon>Bacillati</taxon>
        <taxon>Actinomycetota</taxon>
        <taxon>Actinomycetes</taxon>
        <taxon>Pseudonocardiales</taxon>
        <taxon>Pseudonocardiaceae</taxon>
        <taxon>Kibdelosporangium</taxon>
    </lineage>
</organism>
<dbReference type="EMBL" id="FWXV01000024">
    <property type="protein sequence ID" value="SMD27441.1"/>
    <property type="molecule type" value="Genomic_DNA"/>
</dbReference>
<proteinExistence type="predicted"/>
<name>A0A1W2FZX6_KIBAR</name>